<dbReference type="CDD" id="cd06558">
    <property type="entry name" value="crotonase-like"/>
    <property type="match status" value="1"/>
</dbReference>
<dbReference type="InterPro" id="IPR045004">
    <property type="entry name" value="ECH_dom"/>
</dbReference>
<evidence type="ECO:0000256" key="1">
    <source>
        <dbReference type="ARBA" id="ARBA00001709"/>
    </source>
</evidence>
<comment type="catalytic activity">
    <reaction evidence="1">
        <text>3-hydroxy-2-methylpropanoyl-CoA + H2O = 3-hydroxy-2-methylpropanoate + CoA + H(+)</text>
        <dbReference type="Rhea" id="RHEA:20888"/>
        <dbReference type="ChEBI" id="CHEBI:11805"/>
        <dbReference type="ChEBI" id="CHEBI:15377"/>
        <dbReference type="ChEBI" id="CHEBI:15378"/>
        <dbReference type="ChEBI" id="CHEBI:57287"/>
        <dbReference type="ChEBI" id="CHEBI:57340"/>
        <dbReference type="EC" id="3.1.2.4"/>
    </reaction>
</comment>
<dbReference type="PANTHER" id="PTHR43176:SF3">
    <property type="entry name" value="3-HYDROXYISOBUTYRYL-COA HYDROLASE, MITOCHONDRIAL"/>
    <property type="match status" value="1"/>
</dbReference>
<keyword evidence="3" id="KW-0378">Hydrolase</keyword>
<reference evidence="5 6" key="1">
    <citation type="submission" date="2020-05" db="EMBL/GenBank/DDBJ databases">
        <title>Azospirillum oleiclasticum sp. nov, a nitrogen-fixing and heavy crude oil-emulsifying bacterium isolated from the crude oil of Yumen Oilfield.</title>
        <authorList>
            <person name="Wu D."/>
            <person name="Cai M."/>
            <person name="Zhang X."/>
        </authorList>
    </citation>
    <scope>NUCLEOTIDE SEQUENCE [LARGE SCALE GENOMIC DNA]</scope>
    <source>
        <strain evidence="5 6">ROY-1-1-2</strain>
    </source>
</reference>
<dbReference type="RefSeq" id="WP_180280937.1">
    <property type="nucleotide sequence ID" value="NZ_JABFDB010000002.1"/>
</dbReference>
<dbReference type="Proteomes" id="UP000584642">
    <property type="component" value="Unassembled WGS sequence"/>
</dbReference>
<feature type="domain" description="Enoyl-CoA hydratase/isomerase" evidence="4">
    <location>
        <begin position="15"/>
        <end position="344"/>
    </location>
</feature>
<comment type="caution">
    <text evidence="5">The sequence shown here is derived from an EMBL/GenBank/DDBJ whole genome shotgun (WGS) entry which is preliminary data.</text>
</comment>
<evidence type="ECO:0000313" key="6">
    <source>
        <dbReference type="Proteomes" id="UP000584642"/>
    </source>
</evidence>
<dbReference type="EC" id="3.1.2.4" evidence="2"/>
<protein>
    <recommendedName>
        <fullName evidence="2">3-hydroxyisobutyryl-CoA hydrolase</fullName>
        <ecNumber evidence="2">3.1.2.4</ecNumber>
    </recommendedName>
</protein>
<dbReference type="Gene3D" id="3.90.226.10">
    <property type="entry name" value="2-enoyl-CoA Hydratase, Chain A, domain 1"/>
    <property type="match status" value="1"/>
</dbReference>
<sequence>MTEPEILFDRRGPLGLVTLNRPKALNALTLGMIRAFDAQLAAWQEDPDVKAVVVRGAGGKAFCAGGDVVAMYREGVAERAGEPVGTLRRDFFRAEYGLNRRIKRLPKPYIPLVDGISMGGGMGISMHASHRVVTERTMIAMPETGIGLFPDVGGTHFLPRCPGGVGLYLGLTGERLKGADVVEAGVGDVLVPSDRLDSLVDAIAASGCGADEVMAILRAHAAPAADAPLAALRPAIDRCFAGASVEAIMAALDAEGTDWARGVLDIFARVAPTSLKVTLEAMRRGAALEFEDCMVMEYRLSQSFLAADDFYEGVRALLVDKDKNPRWNPATLDAVDAARVERYFATPKAGDLSFTV</sequence>
<dbReference type="SUPFAM" id="SSF52096">
    <property type="entry name" value="ClpP/crotonase"/>
    <property type="match status" value="1"/>
</dbReference>
<dbReference type="NCBIfam" id="NF004127">
    <property type="entry name" value="PRK05617.1"/>
    <property type="match status" value="1"/>
</dbReference>
<dbReference type="PANTHER" id="PTHR43176">
    <property type="entry name" value="3-HYDROXYISOBUTYRYL-COA HYDROLASE-RELATED"/>
    <property type="match status" value="1"/>
</dbReference>
<dbReference type="InterPro" id="IPR032259">
    <property type="entry name" value="HIBYL-CoA-H"/>
</dbReference>
<dbReference type="InterPro" id="IPR029045">
    <property type="entry name" value="ClpP/crotonase-like_dom_sf"/>
</dbReference>
<gene>
    <name evidence="5" type="ORF">HND93_05515</name>
</gene>
<accession>A0ABX2T7B6</accession>
<keyword evidence="6" id="KW-1185">Reference proteome</keyword>
<dbReference type="EMBL" id="JABFDB010000002">
    <property type="protein sequence ID" value="NYZ19162.1"/>
    <property type="molecule type" value="Genomic_DNA"/>
</dbReference>
<organism evidence="5 6">
    <name type="scientific">Azospirillum oleiclasticum</name>
    <dbReference type="NCBI Taxonomy" id="2735135"/>
    <lineage>
        <taxon>Bacteria</taxon>
        <taxon>Pseudomonadati</taxon>
        <taxon>Pseudomonadota</taxon>
        <taxon>Alphaproteobacteria</taxon>
        <taxon>Rhodospirillales</taxon>
        <taxon>Azospirillaceae</taxon>
        <taxon>Azospirillum</taxon>
    </lineage>
</organism>
<name>A0ABX2T7B6_9PROT</name>
<evidence type="ECO:0000313" key="5">
    <source>
        <dbReference type="EMBL" id="NYZ19162.1"/>
    </source>
</evidence>
<evidence type="ECO:0000256" key="3">
    <source>
        <dbReference type="ARBA" id="ARBA00022801"/>
    </source>
</evidence>
<dbReference type="Pfam" id="PF16113">
    <property type="entry name" value="ECH_2"/>
    <property type="match status" value="1"/>
</dbReference>
<evidence type="ECO:0000259" key="4">
    <source>
        <dbReference type="Pfam" id="PF16113"/>
    </source>
</evidence>
<proteinExistence type="predicted"/>
<evidence type="ECO:0000256" key="2">
    <source>
        <dbReference type="ARBA" id="ARBA00011915"/>
    </source>
</evidence>